<dbReference type="SUPFAM" id="SSF54913">
    <property type="entry name" value="GlnB-like"/>
    <property type="match status" value="1"/>
</dbReference>
<dbReference type="InterPro" id="IPR004323">
    <property type="entry name" value="Ion_tolerance_CutA"/>
</dbReference>
<proteinExistence type="inferred from homology"/>
<dbReference type="InterPro" id="IPR015867">
    <property type="entry name" value="N-reg_PII/ATP_PRibTrfase_C"/>
</dbReference>
<protein>
    <submittedName>
        <fullName evidence="2">Divalent-cation tolerance protein CutA</fullName>
    </submittedName>
</protein>
<organism evidence="2 3">
    <name type="scientific">Candidatus Defluviibacterium haderslevense</name>
    <dbReference type="NCBI Taxonomy" id="2981993"/>
    <lineage>
        <taxon>Bacteria</taxon>
        <taxon>Pseudomonadati</taxon>
        <taxon>Bacteroidota</taxon>
        <taxon>Saprospiria</taxon>
        <taxon>Saprospirales</taxon>
        <taxon>Saprospiraceae</taxon>
        <taxon>Candidatus Defluviibacterium</taxon>
    </lineage>
</organism>
<dbReference type="GO" id="GO:0010038">
    <property type="term" value="P:response to metal ion"/>
    <property type="evidence" value="ECO:0007669"/>
    <property type="project" value="InterPro"/>
</dbReference>
<evidence type="ECO:0000313" key="2">
    <source>
        <dbReference type="EMBL" id="MBK9719811.1"/>
    </source>
</evidence>
<comment type="similarity">
    <text evidence="1">Belongs to the CutA family.</text>
</comment>
<gene>
    <name evidence="2" type="ORF">IPO85_20300</name>
</gene>
<reference evidence="2 3" key="1">
    <citation type="submission" date="2020-10" db="EMBL/GenBank/DDBJ databases">
        <title>Connecting structure to function with the recovery of over 1000 high-quality activated sludge metagenome-assembled genomes encoding full-length rRNA genes using long-read sequencing.</title>
        <authorList>
            <person name="Singleton C.M."/>
            <person name="Petriglieri F."/>
            <person name="Kristensen J.M."/>
            <person name="Kirkegaard R.H."/>
            <person name="Michaelsen T.Y."/>
            <person name="Andersen M.H."/>
            <person name="Karst S.M."/>
            <person name="Dueholm M.S."/>
            <person name="Nielsen P.H."/>
            <person name="Albertsen M."/>
        </authorList>
    </citation>
    <scope>NUCLEOTIDE SEQUENCE [LARGE SCALE GENOMIC DNA]</scope>
    <source>
        <strain evidence="2">Ribe_18-Q3-R11-54_BAT3C.373</strain>
    </source>
</reference>
<dbReference type="AlphaFoldDB" id="A0A9D7SED6"/>
<evidence type="ECO:0000256" key="1">
    <source>
        <dbReference type="ARBA" id="ARBA00010169"/>
    </source>
</evidence>
<dbReference type="GO" id="GO:0005507">
    <property type="term" value="F:copper ion binding"/>
    <property type="evidence" value="ECO:0007669"/>
    <property type="project" value="TreeGrafter"/>
</dbReference>
<name>A0A9D7SED6_9BACT</name>
<dbReference type="Pfam" id="PF03091">
    <property type="entry name" value="CutA1"/>
    <property type="match status" value="1"/>
</dbReference>
<comment type="caution">
    <text evidence="2">The sequence shown here is derived from an EMBL/GenBank/DDBJ whole genome shotgun (WGS) entry which is preliminary data.</text>
</comment>
<dbReference type="Gene3D" id="3.30.70.120">
    <property type="match status" value="1"/>
</dbReference>
<dbReference type="Proteomes" id="UP000808349">
    <property type="component" value="Unassembled WGS sequence"/>
</dbReference>
<evidence type="ECO:0000313" key="3">
    <source>
        <dbReference type="Proteomes" id="UP000808349"/>
    </source>
</evidence>
<sequence>MKNKIILFYVPCDLKKTAQTLAKKTLHGKLAACAQIFPVQSLYLWDNKVNDTDEFVLILKTLKSKVKPLKKLLESLHPYETPAILTTVMDVNKAYYQWMMESLESE</sequence>
<accession>A0A9D7SED6</accession>
<dbReference type="InterPro" id="IPR011322">
    <property type="entry name" value="N-reg_PII-like_a/b"/>
</dbReference>
<dbReference type="PANTHER" id="PTHR23419">
    <property type="entry name" value="DIVALENT CATION TOLERANCE CUTA-RELATED"/>
    <property type="match status" value="1"/>
</dbReference>
<dbReference type="EMBL" id="JADKFW010000021">
    <property type="protein sequence ID" value="MBK9719811.1"/>
    <property type="molecule type" value="Genomic_DNA"/>
</dbReference>
<dbReference type="PANTHER" id="PTHR23419:SF8">
    <property type="entry name" value="FI09726P"/>
    <property type="match status" value="1"/>
</dbReference>